<proteinExistence type="inferred from homology"/>
<name>A0A1F7IMS0_9BACT</name>
<protein>
    <recommendedName>
        <fullName evidence="13">tRNA-splicing ligase RtcB</fullName>
        <ecNumber evidence="13">6.5.1.-</ecNumber>
    </recommendedName>
</protein>
<dbReference type="AlphaFoldDB" id="A0A1F7IMS0"/>
<evidence type="ECO:0000313" key="15">
    <source>
        <dbReference type="Proteomes" id="UP000178040"/>
    </source>
</evidence>
<keyword evidence="5" id="KW-0692">RNA repair</keyword>
<dbReference type="GO" id="GO:0003972">
    <property type="term" value="F:RNA ligase (ATP) activity"/>
    <property type="evidence" value="ECO:0007669"/>
    <property type="project" value="TreeGrafter"/>
</dbReference>
<dbReference type="Proteomes" id="UP000178040">
    <property type="component" value="Unassembled WGS sequence"/>
</dbReference>
<keyword evidence="4 11" id="KW-0547">Nucleotide-binding</keyword>
<dbReference type="InterPro" id="IPR001233">
    <property type="entry name" value="RtcB"/>
</dbReference>
<dbReference type="SUPFAM" id="SSF103365">
    <property type="entry name" value="Hypothetical protein PH1602"/>
    <property type="match status" value="1"/>
</dbReference>
<evidence type="ECO:0000256" key="9">
    <source>
        <dbReference type="ARBA" id="ARBA00049514"/>
    </source>
</evidence>
<keyword evidence="6 11" id="KW-0342">GTP-binding</keyword>
<feature type="binding site" evidence="11">
    <location>
        <begin position="333"/>
        <end position="334"/>
    </location>
    <ligand>
        <name>GMP</name>
        <dbReference type="ChEBI" id="CHEBI:58115"/>
    </ligand>
</feature>
<keyword evidence="2 13" id="KW-0436">Ligase</keyword>
<dbReference type="EC" id="6.5.1.-" evidence="13"/>
<dbReference type="Pfam" id="PF01139">
    <property type="entry name" value="RtcB"/>
    <property type="match status" value="1"/>
</dbReference>
<dbReference type="EMBL" id="MGAI01000024">
    <property type="protein sequence ID" value="OGK44674.1"/>
    <property type="molecule type" value="Genomic_DNA"/>
</dbReference>
<evidence type="ECO:0000313" key="14">
    <source>
        <dbReference type="EMBL" id="OGK44674.1"/>
    </source>
</evidence>
<evidence type="ECO:0000256" key="10">
    <source>
        <dbReference type="PIRSR" id="PIRSR601233-1"/>
    </source>
</evidence>
<feature type="binding site" evidence="12">
    <location>
        <position position="239"/>
    </location>
    <ligand>
        <name>Mn(2+)</name>
        <dbReference type="ChEBI" id="CHEBI:29035"/>
        <label>2</label>
    </ligand>
</feature>
<comment type="similarity">
    <text evidence="1 13">Belongs to the RtcB family.</text>
</comment>
<evidence type="ECO:0000256" key="11">
    <source>
        <dbReference type="PIRSR" id="PIRSR601233-2"/>
    </source>
</evidence>
<feature type="binding site" evidence="11">
    <location>
        <position position="480"/>
    </location>
    <ligand>
        <name>GMP</name>
        <dbReference type="ChEBI" id="CHEBI:58115"/>
    </ligand>
</feature>
<reference evidence="14 15" key="1">
    <citation type="journal article" date="2016" name="Nat. Commun.">
        <title>Thousands of microbial genomes shed light on interconnected biogeochemical processes in an aquifer system.</title>
        <authorList>
            <person name="Anantharaman K."/>
            <person name="Brown C.T."/>
            <person name="Hug L.A."/>
            <person name="Sharon I."/>
            <person name="Castelle C.J."/>
            <person name="Probst A.J."/>
            <person name="Thomas B.C."/>
            <person name="Singh A."/>
            <person name="Wilkins M.J."/>
            <person name="Karaoz U."/>
            <person name="Brodie E.L."/>
            <person name="Williams K.H."/>
            <person name="Hubbard S.S."/>
            <person name="Banfield J.F."/>
        </authorList>
    </citation>
    <scope>NUCLEOTIDE SEQUENCE [LARGE SCALE GENOMIC DNA]</scope>
</reference>
<comment type="caution">
    <text evidence="14">The sequence shown here is derived from an EMBL/GenBank/DDBJ whole genome shotgun (WGS) entry which is preliminary data.</text>
</comment>
<evidence type="ECO:0000256" key="13">
    <source>
        <dbReference type="RuleBase" id="RU371113"/>
    </source>
</evidence>
<evidence type="ECO:0000256" key="12">
    <source>
        <dbReference type="PIRSR" id="PIRSR601233-3"/>
    </source>
</evidence>
<feature type="binding site" evidence="12">
    <location>
        <position position="207"/>
    </location>
    <ligand>
        <name>Mn(2+)</name>
        <dbReference type="ChEBI" id="CHEBI:29035"/>
        <label>1</label>
    </ligand>
</feature>
<feature type="active site" description="GMP-histidine intermediate" evidence="10">
    <location>
        <position position="404"/>
    </location>
</feature>
<evidence type="ECO:0000256" key="6">
    <source>
        <dbReference type="ARBA" id="ARBA00023134"/>
    </source>
</evidence>
<dbReference type="InterPro" id="IPR036025">
    <property type="entry name" value="RtcB-like_sf"/>
</dbReference>
<keyword evidence="3 12" id="KW-0479">Metal-binding</keyword>
<evidence type="ECO:0000256" key="3">
    <source>
        <dbReference type="ARBA" id="ARBA00022723"/>
    </source>
</evidence>
<dbReference type="GO" id="GO:0005525">
    <property type="term" value="F:GTP binding"/>
    <property type="evidence" value="ECO:0007669"/>
    <property type="project" value="UniProtKB-KW"/>
</dbReference>
<gene>
    <name evidence="13" type="primary">rtcB</name>
    <name evidence="14" type="ORF">A3B40_02560</name>
</gene>
<feature type="binding site" evidence="11">
    <location>
        <begin position="404"/>
        <end position="407"/>
    </location>
    <ligand>
        <name>GMP</name>
        <dbReference type="ChEBI" id="CHEBI:58115"/>
    </ligand>
</feature>
<comment type="catalytic activity">
    <reaction evidence="9">
        <text>a 3'-end 2',3'-cyclophospho-ribonucleotide-RNA + a 5'-end dephospho-ribonucleoside-RNA + GTP + H2O = a ribonucleotidyl-ribonucleotide-RNA + GMP + diphosphate + H(+)</text>
        <dbReference type="Rhea" id="RHEA:68080"/>
        <dbReference type="Rhea" id="RHEA-COMP:10464"/>
        <dbReference type="Rhea" id="RHEA-COMP:13936"/>
        <dbReference type="Rhea" id="RHEA-COMP:17355"/>
        <dbReference type="ChEBI" id="CHEBI:15377"/>
        <dbReference type="ChEBI" id="CHEBI:15378"/>
        <dbReference type="ChEBI" id="CHEBI:33019"/>
        <dbReference type="ChEBI" id="CHEBI:37565"/>
        <dbReference type="ChEBI" id="CHEBI:58115"/>
        <dbReference type="ChEBI" id="CHEBI:83064"/>
        <dbReference type="ChEBI" id="CHEBI:138284"/>
        <dbReference type="ChEBI" id="CHEBI:173118"/>
        <dbReference type="EC" id="6.5.1.8"/>
    </reaction>
</comment>
<evidence type="ECO:0000256" key="5">
    <source>
        <dbReference type="ARBA" id="ARBA00022800"/>
    </source>
</evidence>
<evidence type="ECO:0000256" key="4">
    <source>
        <dbReference type="ARBA" id="ARBA00022741"/>
    </source>
</evidence>
<evidence type="ECO:0000256" key="8">
    <source>
        <dbReference type="ARBA" id="ARBA00047746"/>
    </source>
</evidence>
<dbReference type="PANTHER" id="PTHR11118:SF1">
    <property type="entry name" value="RNA-SPLICING LIGASE RTCB HOMOLOG"/>
    <property type="match status" value="1"/>
</dbReference>
<feature type="binding site" evidence="11">
    <location>
        <position position="385"/>
    </location>
    <ligand>
        <name>GMP</name>
        <dbReference type="ChEBI" id="CHEBI:58115"/>
    </ligand>
</feature>
<dbReference type="Gene3D" id="3.90.1860.10">
    <property type="entry name" value="tRNA-splicing ligase RtcB"/>
    <property type="match status" value="1"/>
</dbReference>
<feature type="binding site" evidence="11">
    <location>
        <begin position="206"/>
        <end position="210"/>
    </location>
    <ligand>
        <name>GMP</name>
        <dbReference type="ChEBI" id="CHEBI:58115"/>
    </ligand>
</feature>
<organism evidence="14 15">
    <name type="scientific">Candidatus Roizmanbacteria bacterium RIFCSPLOWO2_01_FULL_37_16</name>
    <dbReference type="NCBI Taxonomy" id="1802058"/>
    <lineage>
        <taxon>Bacteria</taxon>
        <taxon>Candidatus Roizmaniibacteriota</taxon>
    </lineage>
</organism>
<comment type="subunit">
    <text evidence="13">Monomer.</text>
</comment>
<dbReference type="FunFam" id="3.90.1860.10:FF:000001">
    <property type="entry name" value="tRNA-splicing ligase RtcB homolog"/>
    <property type="match status" value="1"/>
</dbReference>
<feature type="binding site" evidence="12">
    <location>
        <position position="333"/>
    </location>
    <ligand>
        <name>Mn(2+)</name>
        <dbReference type="ChEBI" id="CHEBI:29035"/>
        <label>2</label>
    </ligand>
</feature>
<feature type="binding site" evidence="12">
    <location>
        <position position="98"/>
    </location>
    <ligand>
        <name>Mn(2+)</name>
        <dbReference type="ChEBI" id="CHEBI:29035"/>
        <label>1</label>
    </ligand>
</feature>
<evidence type="ECO:0000256" key="7">
    <source>
        <dbReference type="ARBA" id="ARBA00023211"/>
    </source>
</evidence>
<keyword evidence="7 12" id="KW-0464">Manganese</keyword>
<evidence type="ECO:0000256" key="1">
    <source>
        <dbReference type="ARBA" id="ARBA00008071"/>
    </source>
</evidence>
<dbReference type="GO" id="GO:0006396">
    <property type="term" value="P:RNA processing"/>
    <property type="evidence" value="ECO:0007669"/>
    <property type="project" value="InterPro"/>
</dbReference>
<sequence>MAMVTIHNFKLNQIGEAEFELEKDYKGATLRFFAEEKLLTNLEEEVFLQARNVAQLPGLVGPVLIMPDAHSGYGAPIGTVFAMGEEEGYVSPGAVGYDINCGMRLITTNLFYNEIKNQIEKLINLLFESVPAGVGRKGFLKVSRVELKKLVEEGVSYLIKAKGIGWIKDLGRIEEQGRISGADFSYVSQEAIERGLSQLATLGSGNHYLEIQKVEKIFDQETAEKLGIKQINQIVVMVHCGSRGFGHQICTDYLRTFEKHLTEFKLVLNDRQLVCAPIHSRFAGHYLSAMAAAANFAFINREAITHQIRGAFEKVTGMSAEELEMDLVYDVSHNIAKFEEHIIPNDLYKNNTRPIKRNVLVHRKGATRSYPNQPVIIGGSMETGSYLLVGQKTAMEKSFGSTAHGSGRTMSRTKAKRIVHGQKLWEKMRSEGIYIKSASWAGLAEEAGIAYKDISNVVGSVSSAGLSKPVAYFRPVGNIKG</sequence>
<evidence type="ECO:0000256" key="2">
    <source>
        <dbReference type="ARBA" id="ARBA00022598"/>
    </source>
</evidence>
<dbReference type="GO" id="GO:0170057">
    <property type="term" value="F:RNA ligase (GTP) activity"/>
    <property type="evidence" value="ECO:0007669"/>
    <property type="project" value="UniProtKB-EC"/>
</dbReference>
<comment type="cofactor">
    <cofactor evidence="12 13">
        <name>Mn(2+)</name>
        <dbReference type="ChEBI" id="CHEBI:29035"/>
    </cofactor>
    <text evidence="12 13">Binds 2 manganese ions per subunit.</text>
</comment>
<comment type="catalytic activity">
    <reaction evidence="8">
        <text>a 3'-end 3'-phospho-ribonucleotide-RNA + a 5'-end dephospho-ribonucleoside-RNA + GTP = a ribonucleotidyl-ribonucleotide-RNA + GMP + diphosphate</text>
        <dbReference type="Rhea" id="RHEA:68076"/>
        <dbReference type="Rhea" id="RHEA-COMP:10463"/>
        <dbReference type="Rhea" id="RHEA-COMP:13936"/>
        <dbReference type="Rhea" id="RHEA-COMP:17355"/>
        <dbReference type="ChEBI" id="CHEBI:33019"/>
        <dbReference type="ChEBI" id="CHEBI:37565"/>
        <dbReference type="ChEBI" id="CHEBI:58115"/>
        <dbReference type="ChEBI" id="CHEBI:83062"/>
        <dbReference type="ChEBI" id="CHEBI:138284"/>
        <dbReference type="ChEBI" id="CHEBI:173118"/>
        <dbReference type="EC" id="6.5.1.8"/>
    </reaction>
</comment>
<accession>A0A1F7IMS0</accession>
<dbReference type="GO" id="GO:0046872">
    <property type="term" value="F:metal ion binding"/>
    <property type="evidence" value="ECO:0007669"/>
    <property type="project" value="UniProtKB-UniRule"/>
</dbReference>
<feature type="binding site" evidence="11">
    <location>
        <begin position="378"/>
        <end position="381"/>
    </location>
    <ligand>
        <name>GMP</name>
        <dbReference type="ChEBI" id="CHEBI:58115"/>
    </ligand>
</feature>
<dbReference type="PANTHER" id="PTHR11118">
    <property type="entry name" value="RNA-SPLICING LIGASE RTCB HOMOLOG"/>
    <property type="match status" value="1"/>
</dbReference>
<dbReference type="GO" id="GO:0042245">
    <property type="term" value="P:RNA repair"/>
    <property type="evidence" value="ECO:0007669"/>
    <property type="project" value="UniProtKB-KW"/>
</dbReference>